<reference evidence="2" key="1">
    <citation type="submission" date="2013-11" db="EMBL/GenBank/DDBJ databases">
        <authorList>
            <person name="GENOMES U."/>
        </authorList>
    </citation>
    <scope>NUCLEOTIDE SEQUENCE</scope>
    <source>
        <strain evidence="2">MVT06</strain>
    </source>
</reference>
<accession>A0A024LSG2</accession>
<organism evidence="2">
    <name type="scientific">Bartonella schoenbuchensis</name>
    <dbReference type="NCBI Taxonomy" id="165694"/>
    <lineage>
        <taxon>Bacteria</taxon>
        <taxon>Pseudomonadati</taxon>
        <taxon>Pseudomonadota</taxon>
        <taxon>Alphaproteobacteria</taxon>
        <taxon>Hyphomicrobiales</taxon>
        <taxon>Bartonellaceae</taxon>
        <taxon>Bartonella</taxon>
    </lineage>
</organism>
<feature type="domain" description="Phage tail collar" evidence="1">
    <location>
        <begin position="167"/>
        <end position="222"/>
    </location>
</feature>
<dbReference type="EMBL" id="HG977196">
    <property type="protein sequence ID" value="CDP80392.1"/>
    <property type="molecule type" value="Genomic_DNA"/>
</dbReference>
<proteinExistence type="predicted"/>
<dbReference type="InterPro" id="IPR037053">
    <property type="entry name" value="Phage_tail_collar_dom_sf"/>
</dbReference>
<protein>
    <submittedName>
        <fullName evidence="2">Putative phage tail fiber protein</fullName>
    </submittedName>
</protein>
<dbReference type="AlphaFoldDB" id="A0A024LSG2"/>
<dbReference type="SUPFAM" id="SSF88874">
    <property type="entry name" value="Receptor-binding domain of short tail fibre protein gp12"/>
    <property type="match status" value="1"/>
</dbReference>
<sequence length="326" mass="36003">MSDIYDWSLTADTNAHSDDIINWAQGQPPSSVNNSARAMMQRIREYLADNGGTIEAKFIVNSEGKTTSITLNTISPITEYKNDVFIRFRASDTNVGATTITVNRLSEKPVYKMTDAGVISLEGGELQKDGIYELIYNNSTLTRSLDGWYLLNPTPKTPPQIEIFPPGFIATFAMKALPNGWLLCDGASYERVKYPRLFKAIGEHWGTDSDTTFKVPDFRGMFLRGFDDGRGIDKDRKFAEKQQDSLKAHTHNCTVQSAGAHMHQFQYEALRRPGSPIGGKNPAFYSQNIRANTSSAGAHTHSATISSTGAAETRPVNTTVVYAIKS</sequence>
<evidence type="ECO:0000259" key="1">
    <source>
        <dbReference type="Pfam" id="PF07484"/>
    </source>
</evidence>
<dbReference type="InterPro" id="IPR011083">
    <property type="entry name" value="Phage_tail_collar_dom"/>
</dbReference>
<evidence type="ECO:0000313" key="2">
    <source>
        <dbReference type="EMBL" id="CDP80392.1"/>
    </source>
</evidence>
<gene>
    <name evidence="2" type="ORF">BN1046_01324</name>
</gene>
<name>A0A024LSG2_9HYPH</name>
<dbReference type="Pfam" id="PF07484">
    <property type="entry name" value="Collar"/>
    <property type="match status" value="1"/>
</dbReference>
<reference evidence="2" key="2">
    <citation type="submission" date="2014-05" db="EMBL/GenBank/DDBJ databases">
        <title>Genome sequencing of Bartonella spp. isolated from human blood.</title>
        <authorList>
            <person name="Raoult D."/>
        </authorList>
    </citation>
    <scope>NUCLEOTIDE SEQUENCE</scope>
    <source>
        <strain evidence="2">MVT06</strain>
    </source>
</reference>
<dbReference type="Gene3D" id="3.90.1340.10">
    <property type="entry name" value="Phage tail collar domain"/>
    <property type="match status" value="1"/>
</dbReference>